<dbReference type="PANTHER" id="PTHR40469:SF2">
    <property type="entry name" value="GALACTOSE-BINDING DOMAIN-LIKE SUPERFAMILY PROTEIN"/>
    <property type="match status" value="1"/>
</dbReference>
<evidence type="ECO:0000256" key="1">
    <source>
        <dbReference type="SAM" id="SignalP"/>
    </source>
</evidence>
<dbReference type="OrthoDB" id="9816308at2"/>
<sequence length="237" mass="26851">MKKLILLLLLSSPAFAFKVLVFSKTAGFRHSSIPVGIEALKKMGKEKGFEPSFSEDASLFTKDNLKNYKVIIFLNTTGDILNSEQQEAFESYIQAGGGFVGIHAATDTEYDWPWYGGLVGGYFVSHPNNPNVKPAQFHVLIKNHWATKHMPDTFEYVDEFYNFKNLSQKTTPVLSIDEKSYTGGKNPDFHPMSWFHEYDGGRAFYTALGHTDESYTNPLFLQHVWAGIQYAARIFQP</sequence>
<name>E4RTL6_LEAB4</name>
<dbReference type="InterPro" id="IPR029062">
    <property type="entry name" value="Class_I_gatase-like"/>
</dbReference>
<evidence type="ECO:0000259" key="2">
    <source>
        <dbReference type="Pfam" id="PF06283"/>
    </source>
</evidence>
<feature type="domain" description="ThuA-like" evidence="2">
    <location>
        <begin position="18"/>
        <end position="231"/>
    </location>
</feature>
<keyword evidence="1" id="KW-0732">Signal</keyword>
<dbReference type="AlphaFoldDB" id="E4RTL6"/>
<dbReference type="SUPFAM" id="SSF52317">
    <property type="entry name" value="Class I glutamine amidotransferase-like"/>
    <property type="match status" value="1"/>
</dbReference>
<evidence type="ECO:0000313" key="3">
    <source>
        <dbReference type="EMBL" id="ADQ16873.1"/>
    </source>
</evidence>
<dbReference type="EMBL" id="CP002305">
    <property type="protein sequence ID" value="ADQ16873.1"/>
    <property type="molecule type" value="Genomic_DNA"/>
</dbReference>
<dbReference type="Gene3D" id="3.40.50.880">
    <property type="match status" value="1"/>
</dbReference>
<organism evidence="3 4">
    <name type="scientific">Leadbetterella byssophila (strain DSM 17132 / JCM 16389 / KACC 11308 / NBRC 106382 / 4M15)</name>
    <dbReference type="NCBI Taxonomy" id="649349"/>
    <lineage>
        <taxon>Bacteria</taxon>
        <taxon>Pseudomonadati</taxon>
        <taxon>Bacteroidota</taxon>
        <taxon>Cytophagia</taxon>
        <taxon>Cytophagales</taxon>
        <taxon>Leadbetterellaceae</taxon>
        <taxon>Leadbetterella</taxon>
    </lineage>
</organism>
<dbReference type="InterPro" id="IPR029010">
    <property type="entry name" value="ThuA-like"/>
</dbReference>
<dbReference type="PANTHER" id="PTHR40469">
    <property type="entry name" value="SECRETED GLYCOSYL HYDROLASE"/>
    <property type="match status" value="1"/>
</dbReference>
<feature type="chain" id="PRO_5003188419" evidence="1">
    <location>
        <begin position="17"/>
        <end position="237"/>
    </location>
</feature>
<dbReference type="RefSeq" id="WP_013407923.1">
    <property type="nucleotide sequence ID" value="NC_014655.1"/>
</dbReference>
<dbReference type="Pfam" id="PF06283">
    <property type="entry name" value="ThuA"/>
    <property type="match status" value="1"/>
</dbReference>
<dbReference type="HOGENOM" id="CLU_057383_1_3_10"/>
<protein>
    <submittedName>
        <fullName evidence="3">Cytochrome c class I</fullName>
    </submittedName>
</protein>
<dbReference type="eggNOG" id="COG3828">
    <property type="taxonomic scope" value="Bacteria"/>
</dbReference>
<keyword evidence="4" id="KW-1185">Reference proteome</keyword>
<reference evidence="3 4" key="2">
    <citation type="journal article" date="2011" name="Stand. Genomic Sci.">
        <title>Complete genome sequence of Leadbetterella byssophila type strain (4M15).</title>
        <authorList>
            <person name="Abt B."/>
            <person name="Teshima H."/>
            <person name="Lucas S."/>
            <person name="Lapidus A."/>
            <person name="Del Rio T.G."/>
            <person name="Nolan M."/>
            <person name="Tice H."/>
            <person name="Cheng J.F."/>
            <person name="Pitluck S."/>
            <person name="Liolios K."/>
            <person name="Pagani I."/>
            <person name="Ivanova N."/>
            <person name="Mavromatis K."/>
            <person name="Pati A."/>
            <person name="Tapia R."/>
            <person name="Han C."/>
            <person name="Goodwin L."/>
            <person name="Chen A."/>
            <person name="Palaniappan K."/>
            <person name="Land M."/>
            <person name="Hauser L."/>
            <person name="Chang Y.J."/>
            <person name="Jeffries C.D."/>
            <person name="Rohde M."/>
            <person name="Goker M."/>
            <person name="Tindall B.J."/>
            <person name="Detter J.C."/>
            <person name="Woyke T."/>
            <person name="Bristow J."/>
            <person name="Eisen J.A."/>
            <person name="Markowitz V."/>
            <person name="Hugenholtz P."/>
            <person name="Klenk H.P."/>
            <person name="Kyrpides N.C."/>
        </authorList>
    </citation>
    <scope>NUCLEOTIDE SEQUENCE [LARGE SCALE GENOMIC DNA]</scope>
    <source>
        <strain evidence="4">DSM 17132 / JCM 16389 / KACC 11308 / NBRC 106382 / 4M15</strain>
    </source>
</reference>
<evidence type="ECO:0000313" key="4">
    <source>
        <dbReference type="Proteomes" id="UP000007435"/>
    </source>
</evidence>
<reference key="1">
    <citation type="submission" date="2010-11" db="EMBL/GenBank/DDBJ databases">
        <title>The complete genome of Leadbetterella byssophila DSM 17132.</title>
        <authorList>
            <consortium name="US DOE Joint Genome Institute (JGI-PGF)"/>
            <person name="Lucas S."/>
            <person name="Copeland A."/>
            <person name="Lapidus A."/>
            <person name="Glavina del Rio T."/>
            <person name="Dalin E."/>
            <person name="Tice H."/>
            <person name="Bruce D."/>
            <person name="Goodwin L."/>
            <person name="Pitluck S."/>
            <person name="Kyrpides N."/>
            <person name="Mavromatis K."/>
            <person name="Ivanova N."/>
            <person name="Teshima H."/>
            <person name="Brettin T."/>
            <person name="Detter J.C."/>
            <person name="Han C."/>
            <person name="Tapia R."/>
            <person name="Land M."/>
            <person name="Hauser L."/>
            <person name="Markowitz V."/>
            <person name="Cheng J.-F."/>
            <person name="Hugenholtz P."/>
            <person name="Woyke T."/>
            <person name="Wu D."/>
            <person name="Tindall B."/>
            <person name="Pomrenke H.G."/>
            <person name="Brambilla E."/>
            <person name="Klenk H.-P."/>
            <person name="Eisen J.A."/>
        </authorList>
    </citation>
    <scope>NUCLEOTIDE SEQUENCE [LARGE SCALE GENOMIC DNA]</scope>
    <source>
        <strain>DSM 17132</strain>
    </source>
</reference>
<dbReference type="STRING" id="649349.Lbys_1151"/>
<dbReference type="KEGG" id="lby:Lbys_1151"/>
<gene>
    <name evidence="3" type="ordered locus">Lbys_1151</name>
</gene>
<dbReference type="Proteomes" id="UP000007435">
    <property type="component" value="Chromosome"/>
</dbReference>
<accession>E4RTL6</accession>
<feature type="signal peptide" evidence="1">
    <location>
        <begin position="1"/>
        <end position="16"/>
    </location>
</feature>
<proteinExistence type="predicted"/>